<keyword evidence="4" id="KW-0472">Membrane</keyword>
<keyword evidence="3" id="KW-0732">Signal</keyword>
<proteinExistence type="inferred from homology"/>
<dbReference type="RefSeq" id="WP_190889369.1">
    <property type="nucleotide sequence ID" value="NZ_JACWZY010000022.1"/>
</dbReference>
<organism evidence="8 9">
    <name type="scientific">Spirosoma profusum</name>
    <dbReference type="NCBI Taxonomy" id="2771354"/>
    <lineage>
        <taxon>Bacteria</taxon>
        <taxon>Pseudomonadati</taxon>
        <taxon>Bacteroidota</taxon>
        <taxon>Cytophagia</taxon>
        <taxon>Cytophagales</taxon>
        <taxon>Cytophagaceae</taxon>
        <taxon>Spirosoma</taxon>
    </lineage>
</organism>
<dbReference type="PROSITE" id="PS51257">
    <property type="entry name" value="PROKAR_LIPOPROTEIN"/>
    <property type="match status" value="1"/>
</dbReference>
<evidence type="ECO:0000313" key="9">
    <source>
        <dbReference type="Proteomes" id="UP000598820"/>
    </source>
</evidence>
<dbReference type="Pfam" id="PF07980">
    <property type="entry name" value="SusD_RagB"/>
    <property type="match status" value="1"/>
</dbReference>
<evidence type="ECO:0000259" key="6">
    <source>
        <dbReference type="Pfam" id="PF07980"/>
    </source>
</evidence>
<dbReference type="EMBL" id="JACWZY010000022">
    <property type="protein sequence ID" value="MBD2703525.1"/>
    <property type="molecule type" value="Genomic_DNA"/>
</dbReference>
<evidence type="ECO:0000256" key="4">
    <source>
        <dbReference type="ARBA" id="ARBA00023136"/>
    </source>
</evidence>
<evidence type="ECO:0000256" key="5">
    <source>
        <dbReference type="ARBA" id="ARBA00023237"/>
    </source>
</evidence>
<comment type="similarity">
    <text evidence="2">Belongs to the SusD family.</text>
</comment>
<evidence type="ECO:0000256" key="2">
    <source>
        <dbReference type="ARBA" id="ARBA00006275"/>
    </source>
</evidence>
<evidence type="ECO:0000256" key="3">
    <source>
        <dbReference type="ARBA" id="ARBA00022729"/>
    </source>
</evidence>
<dbReference type="Gene3D" id="1.25.40.390">
    <property type="match status" value="1"/>
</dbReference>
<keyword evidence="9" id="KW-1185">Reference proteome</keyword>
<protein>
    <submittedName>
        <fullName evidence="8">RagB/SusD family nutrient uptake outer membrane protein</fullName>
    </submittedName>
</protein>
<name>A0A926Y075_9BACT</name>
<evidence type="ECO:0000259" key="7">
    <source>
        <dbReference type="Pfam" id="PF14322"/>
    </source>
</evidence>
<dbReference type="InterPro" id="IPR012944">
    <property type="entry name" value="SusD_RagB_dom"/>
</dbReference>
<feature type="domain" description="SusD-like N-terminal" evidence="7">
    <location>
        <begin position="43"/>
        <end position="222"/>
    </location>
</feature>
<dbReference type="SUPFAM" id="SSF48452">
    <property type="entry name" value="TPR-like"/>
    <property type="match status" value="1"/>
</dbReference>
<evidence type="ECO:0000256" key="1">
    <source>
        <dbReference type="ARBA" id="ARBA00004442"/>
    </source>
</evidence>
<dbReference type="Pfam" id="PF14322">
    <property type="entry name" value="SusD-like_3"/>
    <property type="match status" value="1"/>
</dbReference>
<sequence length="493" mass="54954">MKSLAIKLVYAFVTVMIVSSCTDDLTLKPISQISNASFWQSKEDAQGALNGMYVRMRSQAATNLFVWGEGRSEIYVQNFGFDPSINFYVFTNNLSTVNAGPDWTTMYSVVQDANLIIKNVPTITFPTEAEKNSILAQAYAMRAFIYFTMTKTWGDLILIDQPTETVDPAIIYRERSPQADVFKFIKQDIEKALSLFPVATFPAGRTLWSKPAVNALKSDVFLWTAKRLNGGSADFTTALAAITELEATSGLELLADYTKIFDFNNKGNNEIIMAVRFQVGESSARSVYGGVPELTAPKAPFTDQAVINKLLPLGGKDAYWQISKAVADQFSKDDLRKAATLIEVTQTKDGVTSLLYVLDQKWPGVINGGVRTMYDDYILYRYGDIVLMKAEILNGLGRDPSVEINKIRKRAYGATYAAHTFVNGTQASNDEAILQERLFELLQEGKRWWDLVRFGKALEKVPLLKGKTESALLFPIQNTILSLEPKVKQNPGY</sequence>
<dbReference type="GO" id="GO:0009279">
    <property type="term" value="C:cell outer membrane"/>
    <property type="evidence" value="ECO:0007669"/>
    <property type="project" value="UniProtKB-SubCell"/>
</dbReference>
<feature type="domain" description="RagB/SusD" evidence="6">
    <location>
        <begin position="370"/>
        <end position="461"/>
    </location>
</feature>
<keyword evidence="5" id="KW-0998">Cell outer membrane</keyword>
<comment type="caution">
    <text evidence="8">The sequence shown here is derived from an EMBL/GenBank/DDBJ whole genome shotgun (WGS) entry which is preliminary data.</text>
</comment>
<evidence type="ECO:0000313" key="8">
    <source>
        <dbReference type="EMBL" id="MBD2703525.1"/>
    </source>
</evidence>
<dbReference type="AlphaFoldDB" id="A0A926Y075"/>
<accession>A0A926Y075</accession>
<dbReference type="Proteomes" id="UP000598820">
    <property type="component" value="Unassembled WGS sequence"/>
</dbReference>
<dbReference type="InterPro" id="IPR033985">
    <property type="entry name" value="SusD-like_N"/>
</dbReference>
<reference evidence="8" key="1">
    <citation type="submission" date="2020-09" db="EMBL/GenBank/DDBJ databases">
        <authorList>
            <person name="Kim M.K."/>
        </authorList>
    </citation>
    <scope>NUCLEOTIDE SEQUENCE</scope>
    <source>
        <strain evidence="8">BT702</strain>
    </source>
</reference>
<comment type="subcellular location">
    <subcellularLocation>
        <location evidence="1">Cell outer membrane</location>
    </subcellularLocation>
</comment>
<gene>
    <name evidence="8" type="ORF">IC229_22965</name>
</gene>
<dbReference type="InterPro" id="IPR011990">
    <property type="entry name" value="TPR-like_helical_dom_sf"/>
</dbReference>
<dbReference type="CDD" id="cd08977">
    <property type="entry name" value="SusD"/>
    <property type="match status" value="1"/>
</dbReference>